<evidence type="ECO:0000256" key="1">
    <source>
        <dbReference type="SAM" id="MobiDB-lite"/>
    </source>
</evidence>
<evidence type="ECO:0000313" key="3">
    <source>
        <dbReference type="Proteomes" id="UP000683310"/>
    </source>
</evidence>
<dbReference type="RefSeq" id="WP_213558754.1">
    <property type="nucleotide sequence ID" value="NZ_JBHZDI010000013.1"/>
</dbReference>
<proteinExistence type="predicted"/>
<feature type="region of interest" description="Disordered" evidence="1">
    <location>
        <begin position="62"/>
        <end position="84"/>
    </location>
</feature>
<dbReference type="Proteomes" id="UP000683310">
    <property type="component" value="Chromosome"/>
</dbReference>
<organism evidence="2 3">
    <name type="scientific">Nocardia tengchongensis</name>
    <dbReference type="NCBI Taxonomy" id="2055889"/>
    <lineage>
        <taxon>Bacteria</taxon>
        <taxon>Bacillati</taxon>
        <taxon>Actinomycetota</taxon>
        <taxon>Actinomycetes</taxon>
        <taxon>Mycobacteriales</taxon>
        <taxon>Nocardiaceae</taxon>
        <taxon>Nocardia</taxon>
    </lineage>
</organism>
<protein>
    <recommendedName>
        <fullName evidence="4">Antitoxin Xre/MbcA/ParS-like toxin-binding domain-containing protein</fullName>
    </recommendedName>
</protein>
<accession>A0ABX8CWY0</accession>
<name>A0ABX8CWY0_9NOCA</name>
<dbReference type="EMBL" id="CP074371">
    <property type="protein sequence ID" value="QVI22675.1"/>
    <property type="molecule type" value="Genomic_DNA"/>
</dbReference>
<dbReference type="InterPro" id="IPR035286">
    <property type="entry name" value="DUF5361"/>
</dbReference>
<keyword evidence="3" id="KW-1185">Reference proteome</keyword>
<reference evidence="2 3" key="1">
    <citation type="submission" date="2021-04" db="EMBL/GenBank/DDBJ databases">
        <title>Nocardia tengchongensis.</title>
        <authorList>
            <person name="Zhuang k."/>
            <person name="Ran Y."/>
            <person name="Li W."/>
        </authorList>
    </citation>
    <scope>NUCLEOTIDE SEQUENCE [LARGE SCALE GENOMIC DNA]</scope>
    <source>
        <strain evidence="2 3">CFH S0057</strain>
    </source>
</reference>
<evidence type="ECO:0000313" key="2">
    <source>
        <dbReference type="EMBL" id="QVI22675.1"/>
    </source>
</evidence>
<sequence>MRRLGGETLSWGDLKAIVKFLPPDSALMRTMHPEAHRWRLDQYLLAETADCLRWLVWSKSDDARHGRNRPEPIARPGLESGRERVGTAMGVERINEFLGWSE</sequence>
<evidence type="ECO:0008006" key="4">
    <source>
        <dbReference type="Google" id="ProtNLM"/>
    </source>
</evidence>
<gene>
    <name evidence="2" type="ORF">KHQ06_06555</name>
</gene>
<dbReference type="Pfam" id="PF17318">
    <property type="entry name" value="DUF5361"/>
    <property type="match status" value="1"/>
</dbReference>
<feature type="compositionally biased region" description="Basic and acidic residues" evidence="1">
    <location>
        <begin position="62"/>
        <end position="72"/>
    </location>
</feature>